<dbReference type="EMBL" id="BRLB01000012">
    <property type="protein sequence ID" value="GKX30893.1"/>
    <property type="molecule type" value="Genomic_DNA"/>
</dbReference>
<keyword evidence="3" id="KW-1185">Reference proteome</keyword>
<dbReference type="RefSeq" id="WP_281817447.1">
    <property type="nucleotide sequence ID" value="NZ_BRLB01000012.1"/>
</dbReference>
<sequence length="217" mass="25556">MPFAMTHLLIAHNIIKDTPQIKNPNDFMLGSVAPDSVHNRSNYDSDMKFKSHLCVGNEKWGRVTNNDEWAKNVLAFLDKNRNANNKDFIYGYCCHILADIQNNIKIWTPFRKSIEGNSEKGNMYHEESYIIDYELYLHPERKKIWEYLEKSTAYDINDIVKESEINLMKQRILGESYVDRESIDVSENEYVTLPNIIEFISEESKYIKNILYGKTWL</sequence>
<dbReference type="Pfam" id="PF00882">
    <property type="entry name" value="Zn_dep_PLPC"/>
    <property type="match status" value="1"/>
</dbReference>
<organism evidence="2 3">
    <name type="scientific">Vallitalea longa</name>
    <dbReference type="NCBI Taxonomy" id="2936439"/>
    <lineage>
        <taxon>Bacteria</taxon>
        <taxon>Bacillati</taxon>
        <taxon>Bacillota</taxon>
        <taxon>Clostridia</taxon>
        <taxon>Lachnospirales</taxon>
        <taxon>Vallitaleaceae</taxon>
        <taxon>Vallitalea</taxon>
    </lineage>
</organism>
<dbReference type="AlphaFoldDB" id="A0A9W5YEK5"/>
<protein>
    <recommendedName>
        <fullName evidence="1">Phospholipase C/D domain-containing protein</fullName>
    </recommendedName>
</protein>
<proteinExistence type="predicted"/>
<dbReference type="Proteomes" id="UP001144256">
    <property type="component" value="Unassembled WGS sequence"/>
</dbReference>
<evidence type="ECO:0000259" key="1">
    <source>
        <dbReference type="Pfam" id="PF00882"/>
    </source>
</evidence>
<comment type="caution">
    <text evidence="2">The sequence shown here is derived from an EMBL/GenBank/DDBJ whole genome shotgun (WGS) entry which is preliminary data.</text>
</comment>
<reference evidence="2" key="1">
    <citation type="submission" date="2022-06" db="EMBL/GenBank/DDBJ databases">
        <title>Vallitalea longa sp. nov., an anaerobic bacterium isolated from marine sediment.</title>
        <authorList>
            <person name="Hirano S."/>
            <person name="Terahara T."/>
            <person name="Mori K."/>
            <person name="Hamada M."/>
            <person name="Matsumoto R."/>
            <person name="Kobayashi T."/>
        </authorList>
    </citation>
    <scope>NUCLEOTIDE SEQUENCE</scope>
    <source>
        <strain evidence="2">SH18-1</strain>
    </source>
</reference>
<accession>A0A9W5YEK5</accession>
<name>A0A9W5YEK5_9FIRM</name>
<feature type="domain" description="Phospholipase C/D" evidence="1">
    <location>
        <begin position="6"/>
        <end position="100"/>
    </location>
</feature>
<gene>
    <name evidence="2" type="ORF">SH1V18_33730</name>
</gene>
<evidence type="ECO:0000313" key="2">
    <source>
        <dbReference type="EMBL" id="GKX30893.1"/>
    </source>
</evidence>
<dbReference type="InterPro" id="IPR029002">
    <property type="entry name" value="PLPC/GPLD1"/>
</dbReference>
<evidence type="ECO:0000313" key="3">
    <source>
        <dbReference type="Proteomes" id="UP001144256"/>
    </source>
</evidence>